<protein>
    <submittedName>
        <fullName evidence="1">Uncharacterized protein</fullName>
    </submittedName>
</protein>
<accession>A0ABS8T7W8</accession>
<gene>
    <name evidence="1" type="ORF">HAX54_004972</name>
</gene>
<proteinExistence type="predicted"/>
<feature type="non-terminal residue" evidence="1">
    <location>
        <position position="1"/>
    </location>
</feature>
<evidence type="ECO:0000313" key="2">
    <source>
        <dbReference type="Proteomes" id="UP000823775"/>
    </source>
</evidence>
<reference evidence="1 2" key="1">
    <citation type="journal article" date="2021" name="BMC Genomics">
        <title>Datura genome reveals duplications of psychoactive alkaloid biosynthetic genes and high mutation rate following tissue culture.</title>
        <authorList>
            <person name="Rajewski A."/>
            <person name="Carter-House D."/>
            <person name="Stajich J."/>
            <person name="Litt A."/>
        </authorList>
    </citation>
    <scope>NUCLEOTIDE SEQUENCE [LARGE SCALE GENOMIC DNA]</scope>
    <source>
        <strain evidence="1">AR-01</strain>
    </source>
</reference>
<keyword evidence="2" id="KW-1185">Reference proteome</keyword>
<comment type="caution">
    <text evidence="1">The sequence shown here is derived from an EMBL/GenBank/DDBJ whole genome shotgun (WGS) entry which is preliminary data.</text>
</comment>
<name>A0ABS8T7W8_DATST</name>
<sequence length="129" mass="14663">SQDYQELSSAFTTQKGPGMLGVDGIRLIWSDIGQLAIIKEMQKSIHELERQMGHMDSLYHARPEGAIPSDTEKNPKHMMAISLRSGKGNRVLELNSIKEVKRLKKMVKLQASIRAVLCFRDKIQRNCTR</sequence>
<evidence type="ECO:0000313" key="1">
    <source>
        <dbReference type="EMBL" id="MCD7467504.1"/>
    </source>
</evidence>
<organism evidence="1 2">
    <name type="scientific">Datura stramonium</name>
    <name type="common">Jimsonweed</name>
    <name type="synonym">Common thornapple</name>
    <dbReference type="NCBI Taxonomy" id="4076"/>
    <lineage>
        <taxon>Eukaryota</taxon>
        <taxon>Viridiplantae</taxon>
        <taxon>Streptophyta</taxon>
        <taxon>Embryophyta</taxon>
        <taxon>Tracheophyta</taxon>
        <taxon>Spermatophyta</taxon>
        <taxon>Magnoliopsida</taxon>
        <taxon>eudicotyledons</taxon>
        <taxon>Gunneridae</taxon>
        <taxon>Pentapetalae</taxon>
        <taxon>asterids</taxon>
        <taxon>lamiids</taxon>
        <taxon>Solanales</taxon>
        <taxon>Solanaceae</taxon>
        <taxon>Solanoideae</taxon>
        <taxon>Datureae</taxon>
        <taxon>Datura</taxon>
    </lineage>
</organism>
<dbReference type="Proteomes" id="UP000823775">
    <property type="component" value="Unassembled WGS sequence"/>
</dbReference>
<dbReference type="EMBL" id="JACEIK010001237">
    <property type="protein sequence ID" value="MCD7467504.1"/>
    <property type="molecule type" value="Genomic_DNA"/>
</dbReference>